<proteinExistence type="predicted"/>
<dbReference type="Proteomes" id="UP000054776">
    <property type="component" value="Unassembled WGS sequence"/>
</dbReference>
<reference evidence="1 2" key="1">
    <citation type="submission" date="2015-01" db="EMBL/GenBank/DDBJ databases">
        <title>Evolution of Trichinella species and genotypes.</title>
        <authorList>
            <person name="Korhonen P.K."/>
            <person name="Edoardo P."/>
            <person name="Giuseppe L.R."/>
            <person name="Gasser R.B."/>
        </authorList>
    </citation>
    <scope>NUCLEOTIDE SEQUENCE [LARGE SCALE GENOMIC DNA]</scope>
    <source>
        <strain evidence="1">ISS3</strain>
    </source>
</reference>
<evidence type="ECO:0000313" key="2">
    <source>
        <dbReference type="Proteomes" id="UP000054776"/>
    </source>
</evidence>
<sequence>MKSDIVELSGLKFDSVEVKEIIAEVKPGAELCKFFEKNT</sequence>
<name>A0A0V1AHY4_TRISP</name>
<dbReference type="AlphaFoldDB" id="A0A0V1AHY4"/>
<comment type="caution">
    <text evidence="1">The sequence shown here is derived from an EMBL/GenBank/DDBJ whole genome shotgun (WGS) entry which is preliminary data.</text>
</comment>
<protein>
    <submittedName>
        <fullName evidence="1">Uncharacterized protein</fullName>
    </submittedName>
</protein>
<gene>
    <name evidence="1" type="ORF">T01_9634</name>
</gene>
<accession>A0A0V1AHY4</accession>
<evidence type="ECO:0000313" key="1">
    <source>
        <dbReference type="EMBL" id="KRY24440.1"/>
    </source>
</evidence>
<organism evidence="1 2">
    <name type="scientific">Trichinella spiralis</name>
    <name type="common">Trichina worm</name>
    <dbReference type="NCBI Taxonomy" id="6334"/>
    <lineage>
        <taxon>Eukaryota</taxon>
        <taxon>Metazoa</taxon>
        <taxon>Ecdysozoa</taxon>
        <taxon>Nematoda</taxon>
        <taxon>Enoplea</taxon>
        <taxon>Dorylaimia</taxon>
        <taxon>Trichinellida</taxon>
        <taxon>Trichinellidae</taxon>
        <taxon>Trichinella</taxon>
    </lineage>
</organism>
<dbReference type="EMBL" id="JYDH01001733">
    <property type="protein sequence ID" value="KRY24440.1"/>
    <property type="molecule type" value="Genomic_DNA"/>
</dbReference>
<dbReference type="InParanoid" id="A0A0V1AHY4"/>
<keyword evidence="2" id="KW-1185">Reference proteome</keyword>